<reference evidence="1 2" key="2">
    <citation type="journal article" date="2017" name="Front. Plant Sci.">
        <title>Gene Classification and Mining of Molecular Markers Useful in Red Clover (Trifolium pratense) Breeding.</title>
        <authorList>
            <person name="Istvanek J."/>
            <person name="Dluhosova J."/>
            <person name="Dluhos P."/>
            <person name="Patkova L."/>
            <person name="Nedelnik J."/>
            <person name="Repkova J."/>
        </authorList>
    </citation>
    <scope>NUCLEOTIDE SEQUENCE [LARGE SCALE GENOMIC DNA]</scope>
    <source>
        <strain evidence="2">cv. Tatra</strain>
        <tissue evidence="1">Young leaves</tissue>
    </source>
</reference>
<dbReference type="AlphaFoldDB" id="A0A2K3L056"/>
<accession>A0A2K3L056</accession>
<evidence type="ECO:0000313" key="2">
    <source>
        <dbReference type="Proteomes" id="UP000236291"/>
    </source>
</evidence>
<proteinExistence type="predicted"/>
<protein>
    <submittedName>
        <fullName evidence="1">F-box/LRR-repeat protein</fullName>
    </submittedName>
</protein>
<dbReference type="EMBL" id="ASHM01023954">
    <property type="protein sequence ID" value="PNX71917.1"/>
    <property type="molecule type" value="Genomic_DNA"/>
</dbReference>
<reference evidence="1 2" key="1">
    <citation type="journal article" date="2014" name="Am. J. Bot.">
        <title>Genome assembly and annotation for red clover (Trifolium pratense; Fabaceae).</title>
        <authorList>
            <person name="Istvanek J."/>
            <person name="Jaros M."/>
            <person name="Krenek A."/>
            <person name="Repkova J."/>
        </authorList>
    </citation>
    <scope>NUCLEOTIDE SEQUENCE [LARGE SCALE GENOMIC DNA]</scope>
    <source>
        <strain evidence="2">cv. Tatra</strain>
        <tissue evidence="1">Young leaves</tissue>
    </source>
</reference>
<name>A0A2K3L056_TRIPR</name>
<gene>
    <name evidence="1" type="ORF">L195_g027803</name>
</gene>
<dbReference type="Proteomes" id="UP000236291">
    <property type="component" value="Unassembled WGS sequence"/>
</dbReference>
<sequence>MKRQRTELVYLPDDCWERVFRFVNEDGDEEDNNCRHYLNSISLVSKQFLSISNRHKLCLTDSAFFALVRNCPSLTEIAMESTCIEENTAAQNNSMDSVVYPQFKSLS</sequence>
<evidence type="ECO:0000313" key="1">
    <source>
        <dbReference type="EMBL" id="PNX71917.1"/>
    </source>
</evidence>
<organism evidence="1 2">
    <name type="scientific">Trifolium pratense</name>
    <name type="common">Red clover</name>
    <dbReference type="NCBI Taxonomy" id="57577"/>
    <lineage>
        <taxon>Eukaryota</taxon>
        <taxon>Viridiplantae</taxon>
        <taxon>Streptophyta</taxon>
        <taxon>Embryophyta</taxon>
        <taxon>Tracheophyta</taxon>
        <taxon>Spermatophyta</taxon>
        <taxon>Magnoliopsida</taxon>
        <taxon>eudicotyledons</taxon>
        <taxon>Gunneridae</taxon>
        <taxon>Pentapetalae</taxon>
        <taxon>rosids</taxon>
        <taxon>fabids</taxon>
        <taxon>Fabales</taxon>
        <taxon>Fabaceae</taxon>
        <taxon>Papilionoideae</taxon>
        <taxon>50 kb inversion clade</taxon>
        <taxon>NPAAA clade</taxon>
        <taxon>Hologalegina</taxon>
        <taxon>IRL clade</taxon>
        <taxon>Trifolieae</taxon>
        <taxon>Trifolium</taxon>
    </lineage>
</organism>
<comment type="caution">
    <text evidence="1">The sequence shown here is derived from an EMBL/GenBank/DDBJ whole genome shotgun (WGS) entry which is preliminary data.</text>
</comment>